<keyword evidence="2" id="KW-0238">DNA-binding</keyword>
<dbReference type="RefSeq" id="WP_158640654.1">
    <property type="nucleotide sequence ID" value="NZ_CP042432.1"/>
</dbReference>
<dbReference type="AlphaFoldDB" id="A0A4R3KRA9"/>
<accession>A0A4R3KRA9</accession>
<dbReference type="PANTHER" id="PTHR30461:SF23">
    <property type="entry name" value="DNA RECOMBINASE-RELATED"/>
    <property type="match status" value="1"/>
</dbReference>
<keyword evidence="9" id="KW-1185">Reference proteome</keyword>
<dbReference type="CDD" id="cd00338">
    <property type="entry name" value="Ser_Recombinase"/>
    <property type="match status" value="1"/>
</dbReference>
<dbReference type="InterPro" id="IPR038109">
    <property type="entry name" value="DNA_bind_recomb_sf"/>
</dbReference>
<feature type="domain" description="Resolvase/invertase-type recombinase catalytic" evidence="6">
    <location>
        <begin position="3"/>
        <end position="153"/>
    </location>
</feature>
<protein>
    <submittedName>
        <fullName evidence="8">DNA invertase Pin-like site-specific DNA recombinase</fullName>
    </submittedName>
</protein>
<name>A0A4R3KRA9_9SPHI</name>
<dbReference type="InterPro" id="IPR006119">
    <property type="entry name" value="Resolv_N"/>
</dbReference>
<dbReference type="InterPro" id="IPR011109">
    <property type="entry name" value="DNA_bind_recombinase_dom"/>
</dbReference>
<keyword evidence="3" id="KW-0233">DNA recombination</keyword>
<evidence type="ECO:0000259" key="7">
    <source>
        <dbReference type="PROSITE" id="PS51737"/>
    </source>
</evidence>
<dbReference type="Proteomes" id="UP000295807">
    <property type="component" value="Unassembled WGS sequence"/>
</dbReference>
<dbReference type="Gene3D" id="3.90.1750.20">
    <property type="entry name" value="Putative Large Serine Recombinase, Chain B, Domain 2"/>
    <property type="match status" value="1"/>
</dbReference>
<evidence type="ECO:0000256" key="3">
    <source>
        <dbReference type="ARBA" id="ARBA00023172"/>
    </source>
</evidence>
<dbReference type="PROSITE" id="PS51737">
    <property type="entry name" value="RECOMBINASE_DNA_BIND"/>
    <property type="match status" value="1"/>
</dbReference>
<gene>
    <name evidence="8" type="ORF">EDD80_109150</name>
</gene>
<evidence type="ECO:0000256" key="1">
    <source>
        <dbReference type="ARBA" id="ARBA00022908"/>
    </source>
</evidence>
<dbReference type="GO" id="GO:0000150">
    <property type="term" value="F:DNA strand exchange activity"/>
    <property type="evidence" value="ECO:0007669"/>
    <property type="project" value="InterPro"/>
</dbReference>
<dbReference type="Gene3D" id="3.40.50.1390">
    <property type="entry name" value="Resolvase, N-terminal catalytic domain"/>
    <property type="match status" value="1"/>
</dbReference>
<dbReference type="EMBL" id="SMAD01000009">
    <property type="protein sequence ID" value="TCS86118.1"/>
    <property type="molecule type" value="Genomic_DNA"/>
</dbReference>
<proteinExistence type="predicted"/>
<dbReference type="Pfam" id="PF07508">
    <property type="entry name" value="Recombinase"/>
    <property type="match status" value="1"/>
</dbReference>
<keyword evidence="1" id="KW-0229">DNA integration</keyword>
<evidence type="ECO:0000313" key="9">
    <source>
        <dbReference type="Proteomes" id="UP000295807"/>
    </source>
</evidence>
<feature type="domain" description="Recombinase" evidence="7">
    <location>
        <begin position="160"/>
        <end position="270"/>
    </location>
</feature>
<feature type="active site" description="O-(5'-phospho-DNA)-serine intermediate" evidence="4 5">
    <location>
        <position position="11"/>
    </location>
</feature>
<evidence type="ECO:0000256" key="2">
    <source>
        <dbReference type="ARBA" id="ARBA00023125"/>
    </source>
</evidence>
<dbReference type="PANTHER" id="PTHR30461">
    <property type="entry name" value="DNA-INVERTASE FROM LAMBDOID PROPHAGE"/>
    <property type="match status" value="1"/>
</dbReference>
<dbReference type="PROSITE" id="PS51736">
    <property type="entry name" value="RECOMBINASES_3"/>
    <property type="match status" value="1"/>
</dbReference>
<dbReference type="GO" id="GO:0015074">
    <property type="term" value="P:DNA integration"/>
    <property type="evidence" value="ECO:0007669"/>
    <property type="project" value="UniProtKB-KW"/>
</dbReference>
<organism evidence="8 9">
    <name type="scientific">Anseongella ginsenosidimutans</name>
    <dbReference type="NCBI Taxonomy" id="496056"/>
    <lineage>
        <taxon>Bacteria</taxon>
        <taxon>Pseudomonadati</taxon>
        <taxon>Bacteroidota</taxon>
        <taxon>Sphingobacteriia</taxon>
        <taxon>Sphingobacteriales</taxon>
        <taxon>Sphingobacteriaceae</taxon>
        <taxon>Anseongella</taxon>
    </lineage>
</organism>
<dbReference type="InterPro" id="IPR050639">
    <property type="entry name" value="SSR_resolvase"/>
</dbReference>
<evidence type="ECO:0000313" key="8">
    <source>
        <dbReference type="EMBL" id="TCS86118.1"/>
    </source>
</evidence>
<dbReference type="SMART" id="SM00857">
    <property type="entry name" value="Resolvase"/>
    <property type="match status" value="1"/>
</dbReference>
<dbReference type="InterPro" id="IPR036162">
    <property type="entry name" value="Resolvase-like_N_sf"/>
</dbReference>
<evidence type="ECO:0000256" key="4">
    <source>
        <dbReference type="PIRSR" id="PIRSR606118-50"/>
    </source>
</evidence>
<dbReference type="InterPro" id="IPR006118">
    <property type="entry name" value="Recombinase_CS"/>
</dbReference>
<dbReference type="SUPFAM" id="SSF53041">
    <property type="entry name" value="Resolvase-like"/>
    <property type="match status" value="1"/>
</dbReference>
<comment type="caution">
    <text evidence="8">The sequence shown here is derived from an EMBL/GenBank/DDBJ whole genome shotgun (WGS) entry which is preliminary data.</text>
</comment>
<sequence>MKRAILYVRVSTDEQADKGYSQRNQDEVLSRYCAVKGILVIDIVYEDYSAKTFNRPEWKRLLTRLKKTKGKQAPDYILFTKWDRFSRNTADAYQMIGLLRSYGIEPQAIEQPLDLSVPENKMMLAFYLAVPEVENDRRALNVFHGMRRARKEGRWVAMAPTGYVNRTTETGTKYIVPKEPEASLLKWAFTEVAKGKHPIDQVWKAARKKGLQMGRNNFHNQIRNPVYCGKIFVPAFKDEPSQWVHGQHEPIISEELFTRVQLVLQGRIRRSMKIVSPKQLPLRGFLKCPKCTRMLSGSASKGCRAYYHYYHCSSRCGVRFAAAKVNKVFVEALKALRIKPEFEDLFRRIVKDVWNKNTTSERQKRTAAERQLKQQGERVRKALDLLLSEDLRPAEYRMIKTDSDRKIHELRSLLSTLPDAAATSGKLIRSRQRSLLNLSLLYGKGSTEDQRKVIISLFPIPLIYDGAGFSSLPLGKAARILFSYRTTNNLLYFNPL</sequence>
<reference evidence="8 9" key="1">
    <citation type="submission" date="2019-03" db="EMBL/GenBank/DDBJ databases">
        <title>Genomic Encyclopedia of Type Strains, Phase IV (KMG-IV): sequencing the most valuable type-strain genomes for metagenomic binning, comparative biology and taxonomic classification.</title>
        <authorList>
            <person name="Goeker M."/>
        </authorList>
    </citation>
    <scope>NUCLEOTIDE SEQUENCE [LARGE SCALE GENOMIC DNA]</scope>
    <source>
        <strain evidence="8 9">DSM 21100</strain>
    </source>
</reference>
<dbReference type="GO" id="GO:0003677">
    <property type="term" value="F:DNA binding"/>
    <property type="evidence" value="ECO:0007669"/>
    <property type="project" value="UniProtKB-KW"/>
</dbReference>
<evidence type="ECO:0000259" key="6">
    <source>
        <dbReference type="PROSITE" id="PS51736"/>
    </source>
</evidence>
<dbReference type="PROSITE" id="PS00397">
    <property type="entry name" value="RECOMBINASES_1"/>
    <property type="match status" value="1"/>
</dbReference>
<dbReference type="Pfam" id="PF00239">
    <property type="entry name" value="Resolvase"/>
    <property type="match status" value="1"/>
</dbReference>
<evidence type="ECO:0000256" key="5">
    <source>
        <dbReference type="PROSITE-ProRule" id="PRU10137"/>
    </source>
</evidence>